<keyword evidence="2 6" id="KW-0479">Metal-binding</keyword>
<evidence type="ECO:0000256" key="5">
    <source>
        <dbReference type="ARBA" id="ARBA00023004"/>
    </source>
</evidence>
<comment type="catalytic activity">
    <reaction evidence="6">
        <text>N-terminal N-formyl-L-methionyl-[peptide] + H2O = N-terminal L-methionyl-[peptide] + formate</text>
        <dbReference type="Rhea" id="RHEA:24420"/>
        <dbReference type="Rhea" id="RHEA-COMP:10639"/>
        <dbReference type="Rhea" id="RHEA-COMP:10640"/>
        <dbReference type="ChEBI" id="CHEBI:15377"/>
        <dbReference type="ChEBI" id="CHEBI:15740"/>
        <dbReference type="ChEBI" id="CHEBI:49298"/>
        <dbReference type="ChEBI" id="CHEBI:64731"/>
        <dbReference type="EC" id="3.5.1.88"/>
    </reaction>
</comment>
<feature type="binding site" evidence="6">
    <location>
        <position position="134"/>
    </location>
    <ligand>
        <name>Fe cation</name>
        <dbReference type="ChEBI" id="CHEBI:24875"/>
    </ligand>
</feature>
<evidence type="ECO:0000256" key="3">
    <source>
        <dbReference type="ARBA" id="ARBA00022801"/>
    </source>
</evidence>
<dbReference type="NCBIfam" id="NF001159">
    <property type="entry name" value="PRK00150.1-3"/>
    <property type="match status" value="1"/>
</dbReference>
<reference evidence="8" key="1">
    <citation type="journal article" date="2019" name="Int. J. Syst. Evol. Microbiol.">
        <title>The Global Catalogue of Microorganisms (GCM) 10K type strain sequencing project: providing services to taxonomists for standard genome sequencing and annotation.</title>
        <authorList>
            <consortium name="The Broad Institute Genomics Platform"/>
            <consortium name="The Broad Institute Genome Sequencing Center for Infectious Disease"/>
            <person name="Wu L."/>
            <person name="Ma J."/>
        </authorList>
    </citation>
    <scope>NUCLEOTIDE SEQUENCE [LARGE SCALE GENOMIC DNA]</scope>
    <source>
        <strain evidence="8">CGMCC 1.15341</strain>
    </source>
</reference>
<proteinExistence type="inferred from homology"/>
<dbReference type="NCBIfam" id="TIGR00079">
    <property type="entry name" value="pept_deformyl"/>
    <property type="match status" value="1"/>
</dbReference>
<name>A0ABQ1KU51_9GAMM</name>
<dbReference type="PANTHER" id="PTHR10458:SF21">
    <property type="entry name" value="PEPTIDE DEFORMYLASE"/>
    <property type="match status" value="1"/>
</dbReference>
<dbReference type="Gene3D" id="3.90.45.10">
    <property type="entry name" value="Peptide deformylase"/>
    <property type="match status" value="1"/>
</dbReference>
<dbReference type="EC" id="3.5.1.88" evidence="6"/>
<keyword evidence="4 6" id="KW-0648">Protein biosynthesis</keyword>
<protein>
    <recommendedName>
        <fullName evidence="6">Peptide deformylase</fullName>
        <shortName evidence="6">PDF</shortName>
        <ecNumber evidence="6">3.5.1.88</ecNumber>
    </recommendedName>
    <alternativeName>
        <fullName evidence="6">Polypeptide deformylase</fullName>
    </alternativeName>
</protein>
<dbReference type="SUPFAM" id="SSF56420">
    <property type="entry name" value="Peptide deformylase"/>
    <property type="match status" value="1"/>
</dbReference>
<evidence type="ECO:0000313" key="8">
    <source>
        <dbReference type="Proteomes" id="UP000629025"/>
    </source>
</evidence>
<feature type="binding site" evidence="6">
    <location>
        <position position="92"/>
    </location>
    <ligand>
        <name>Fe cation</name>
        <dbReference type="ChEBI" id="CHEBI:24875"/>
    </ligand>
</feature>
<evidence type="ECO:0000256" key="1">
    <source>
        <dbReference type="ARBA" id="ARBA00010759"/>
    </source>
</evidence>
<gene>
    <name evidence="6 7" type="primary">def</name>
    <name evidence="7" type="ORF">GCM10011352_41190</name>
</gene>
<dbReference type="Pfam" id="PF01327">
    <property type="entry name" value="Pep_deformylase"/>
    <property type="match status" value="1"/>
</dbReference>
<dbReference type="HAMAP" id="MF_00163">
    <property type="entry name" value="Pep_deformylase"/>
    <property type="match status" value="1"/>
</dbReference>
<feature type="active site" evidence="6">
    <location>
        <position position="135"/>
    </location>
</feature>
<dbReference type="EMBL" id="BMIJ01000010">
    <property type="protein sequence ID" value="GGC10465.1"/>
    <property type="molecule type" value="Genomic_DNA"/>
</dbReference>
<accession>A0ABQ1KU51</accession>
<feature type="binding site" evidence="6">
    <location>
        <position position="138"/>
    </location>
    <ligand>
        <name>Fe cation</name>
        <dbReference type="ChEBI" id="CHEBI:24875"/>
    </ligand>
</feature>
<comment type="function">
    <text evidence="6">Removes the formyl group from the N-terminal Met of newly synthesized proteins. Requires at least a dipeptide for an efficient rate of reaction. N-terminal L-methionine is a prerequisite for activity but the enzyme has broad specificity at other positions.</text>
</comment>
<dbReference type="InterPro" id="IPR023635">
    <property type="entry name" value="Peptide_deformylase"/>
</dbReference>
<dbReference type="CDD" id="cd00487">
    <property type="entry name" value="Pep_deformylase"/>
    <property type="match status" value="1"/>
</dbReference>
<comment type="caution">
    <text evidence="7">The sequence shown here is derived from an EMBL/GenBank/DDBJ whole genome shotgun (WGS) entry which is preliminary data.</text>
</comment>
<keyword evidence="8" id="KW-1185">Reference proteome</keyword>
<keyword evidence="5 6" id="KW-0408">Iron</keyword>
<dbReference type="PIRSF" id="PIRSF004749">
    <property type="entry name" value="Pep_def"/>
    <property type="match status" value="1"/>
</dbReference>
<evidence type="ECO:0000256" key="6">
    <source>
        <dbReference type="HAMAP-Rule" id="MF_00163"/>
    </source>
</evidence>
<evidence type="ECO:0000256" key="4">
    <source>
        <dbReference type="ARBA" id="ARBA00022917"/>
    </source>
</evidence>
<sequence length="171" mass="19344">MSKLKILEFPDPRLRTIAEPVDVVDEEIKQLIDDMFETMYDAPGIGLAATQVNVHKRVVTIDLSEDKSEPLALINPEYTVLDDTLEEMQEGCLSVPGFFDNVNRPQKIQVSSLNRNGEEQNFVADGLLAVCIQHELDHLNGKLFVDYLSALKRNRIRGKLEKKHRQEAISG</sequence>
<comment type="similarity">
    <text evidence="1 6">Belongs to the polypeptide deformylase family.</text>
</comment>
<dbReference type="InterPro" id="IPR036821">
    <property type="entry name" value="Peptide_deformylase_sf"/>
</dbReference>
<keyword evidence="3 6" id="KW-0378">Hydrolase</keyword>
<evidence type="ECO:0000313" key="7">
    <source>
        <dbReference type="EMBL" id="GGC10465.1"/>
    </source>
</evidence>
<dbReference type="RefSeq" id="WP_188751953.1">
    <property type="nucleotide sequence ID" value="NZ_BMIJ01000010.1"/>
</dbReference>
<evidence type="ECO:0000256" key="2">
    <source>
        <dbReference type="ARBA" id="ARBA00022723"/>
    </source>
</evidence>
<dbReference type="PRINTS" id="PR01576">
    <property type="entry name" value="PDEFORMYLASE"/>
</dbReference>
<organism evidence="7 8">
    <name type="scientific">Marinobacterium zhoushanense</name>
    <dbReference type="NCBI Taxonomy" id="1679163"/>
    <lineage>
        <taxon>Bacteria</taxon>
        <taxon>Pseudomonadati</taxon>
        <taxon>Pseudomonadota</taxon>
        <taxon>Gammaproteobacteria</taxon>
        <taxon>Oceanospirillales</taxon>
        <taxon>Oceanospirillaceae</taxon>
        <taxon>Marinobacterium</taxon>
    </lineage>
</organism>
<comment type="cofactor">
    <cofactor evidence="6">
        <name>Fe(2+)</name>
        <dbReference type="ChEBI" id="CHEBI:29033"/>
    </cofactor>
    <text evidence="6">Binds 1 Fe(2+) ion.</text>
</comment>
<dbReference type="PANTHER" id="PTHR10458">
    <property type="entry name" value="PEPTIDE DEFORMYLASE"/>
    <property type="match status" value="1"/>
</dbReference>
<dbReference type="Proteomes" id="UP000629025">
    <property type="component" value="Unassembled WGS sequence"/>
</dbReference>